<reference evidence="2" key="1">
    <citation type="journal article" date="2013" name="Science">
        <title>The Amborella genome and the evolution of flowering plants.</title>
        <authorList>
            <consortium name="Amborella Genome Project"/>
        </authorList>
    </citation>
    <scope>NUCLEOTIDE SEQUENCE [LARGE SCALE GENOMIC DNA]</scope>
</reference>
<proteinExistence type="predicted"/>
<organism evidence="1 2">
    <name type="scientific">Amborella trichopoda</name>
    <dbReference type="NCBI Taxonomy" id="13333"/>
    <lineage>
        <taxon>Eukaryota</taxon>
        <taxon>Viridiplantae</taxon>
        <taxon>Streptophyta</taxon>
        <taxon>Embryophyta</taxon>
        <taxon>Tracheophyta</taxon>
        <taxon>Spermatophyta</taxon>
        <taxon>Magnoliopsida</taxon>
        <taxon>Amborellales</taxon>
        <taxon>Amborellaceae</taxon>
        <taxon>Amborella</taxon>
    </lineage>
</organism>
<evidence type="ECO:0000313" key="2">
    <source>
        <dbReference type="Proteomes" id="UP000017836"/>
    </source>
</evidence>
<gene>
    <name evidence="1" type="ORF">AMTR_s00086p00136610</name>
</gene>
<protein>
    <submittedName>
        <fullName evidence="1">Uncharacterized protein</fullName>
    </submittedName>
</protein>
<sequence>MPPHEQAEDLLRILKGPTISPSLHYLADSPKKDAHNEQFFESNPPFKGSTFDERKAEILNLLKEKSLNQHLEVAPLKLILEEGKTKQDASIDSTIDEVDYLTKKATSSLMVSSKE</sequence>
<evidence type="ECO:0000313" key="1">
    <source>
        <dbReference type="EMBL" id="ERN02821.1"/>
    </source>
</evidence>
<accession>W1P5F7</accession>
<dbReference type="HOGENOM" id="CLU_2112174_0_0_1"/>
<dbReference type="AlphaFoldDB" id="W1P5F7"/>
<dbReference type="Proteomes" id="UP000017836">
    <property type="component" value="Unassembled WGS sequence"/>
</dbReference>
<dbReference type="EMBL" id="KI394485">
    <property type="protein sequence ID" value="ERN02821.1"/>
    <property type="molecule type" value="Genomic_DNA"/>
</dbReference>
<name>W1P5F7_AMBTC</name>
<keyword evidence="2" id="KW-1185">Reference proteome</keyword>
<dbReference type="Gramene" id="ERN02821">
    <property type="protein sequence ID" value="ERN02821"/>
    <property type="gene ID" value="AMTR_s00086p00136610"/>
</dbReference>